<dbReference type="RefSeq" id="WP_308455252.1">
    <property type="nucleotide sequence ID" value="NZ_JAJEQR010000124.1"/>
</dbReference>
<organism evidence="2 3">
    <name type="scientific">Hominifimenecus microfluidus</name>
    <dbReference type="NCBI Taxonomy" id="2885348"/>
    <lineage>
        <taxon>Bacteria</taxon>
        <taxon>Bacillati</taxon>
        <taxon>Bacillota</taxon>
        <taxon>Clostridia</taxon>
        <taxon>Lachnospirales</taxon>
        <taxon>Lachnospiraceae</taxon>
        <taxon>Hominifimenecus</taxon>
    </lineage>
</organism>
<feature type="transmembrane region" description="Helical" evidence="1">
    <location>
        <begin position="93"/>
        <end position="116"/>
    </location>
</feature>
<gene>
    <name evidence="2" type="ORF">LKD81_18265</name>
</gene>
<reference evidence="2" key="1">
    <citation type="submission" date="2021-10" db="EMBL/GenBank/DDBJ databases">
        <title>Anaerobic single-cell dispensing facilitates the cultivation of human gut bacteria.</title>
        <authorList>
            <person name="Afrizal A."/>
        </authorList>
    </citation>
    <scope>NUCLEOTIDE SEQUENCE</scope>
    <source>
        <strain evidence="2">CLA-AA-H215</strain>
    </source>
</reference>
<feature type="transmembrane region" description="Helical" evidence="1">
    <location>
        <begin position="122"/>
        <end position="144"/>
    </location>
</feature>
<keyword evidence="3" id="KW-1185">Reference proteome</keyword>
<sequence>MSVFLESYLGLAILAAIAGICVCVKAMTAGRYRRIARQMERMDTTKDKTVRKWRLQFEELSSVRNGVANVAVFSERCLQRYRRFGITLRRWNALAHAGIWLTLLLGMVMAFGAYWYRLDYRYMILYASAGVVFAGAAILSALLVDVASREDQALVALQNYLENELQPALAAEGPIGSARNPIPPRNPRTILEPEEEKVLKEVFQEYLT</sequence>
<dbReference type="EMBL" id="JAJEQR010000124">
    <property type="protein sequence ID" value="MCC2232890.1"/>
    <property type="molecule type" value="Genomic_DNA"/>
</dbReference>
<feature type="transmembrane region" description="Helical" evidence="1">
    <location>
        <begin position="12"/>
        <end position="32"/>
    </location>
</feature>
<evidence type="ECO:0000256" key="1">
    <source>
        <dbReference type="SAM" id="Phobius"/>
    </source>
</evidence>
<accession>A0AAE3EEA9</accession>
<proteinExistence type="predicted"/>
<dbReference type="AlphaFoldDB" id="A0AAE3EEA9"/>
<keyword evidence="1" id="KW-0812">Transmembrane</keyword>
<protein>
    <submittedName>
        <fullName evidence="2">Uncharacterized protein</fullName>
    </submittedName>
</protein>
<evidence type="ECO:0000313" key="2">
    <source>
        <dbReference type="EMBL" id="MCC2232890.1"/>
    </source>
</evidence>
<keyword evidence="1" id="KW-0472">Membrane</keyword>
<comment type="caution">
    <text evidence="2">The sequence shown here is derived from an EMBL/GenBank/DDBJ whole genome shotgun (WGS) entry which is preliminary data.</text>
</comment>
<name>A0AAE3EEA9_9FIRM</name>
<evidence type="ECO:0000313" key="3">
    <source>
        <dbReference type="Proteomes" id="UP001198182"/>
    </source>
</evidence>
<keyword evidence="1" id="KW-1133">Transmembrane helix</keyword>
<dbReference type="Proteomes" id="UP001198182">
    <property type="component" value="Unassembled WGS sequence"/>
</dbReference>